<feature type="domain" description="Myb-like" evidence="5">
    <location>
        <begin position="11"/>
        <end position="63"/>
    </location>
</feature>
<dbReference type="GO" id="GO:0003677">
    <property type="term" value="F:DNA binding"/>
    <property type="evidence" value="ECO:0007669"/>
    <property type="project" value="UniProtKB-KW"/>
</dbReference>
<dbReference type="Proteomes" id="UP001187192">
    <property type="component" value="Unassembled WGS sequence"/>
</dbReference>
<dbReference type="AlphaFoldDB" id="A0AA88A502"/>
<dbReference type="InterPro" id="IPR017930">
    <property type="entry name" value="Myb_dom"/>
</dbReference>
<keyword evidence="8" id="KW-1185">Reference proteome</keyword>
<dbReference type="SUPFAM" id="SSF46689">
    <property type="entry name" value="Homeodomain-like"/>
    <property type="match status" value="1"/>
</dbReference>
<organism evidence="7 8">
    <name type="scientific">Ficus carica</name>
    <name type="common">Common fig</name>
    <dbReference type="NCBI Taxonomy" id="3494"/>
    <lineage>
        <taxon>Eukaryota</taxon>
        <taxon>Viridiplantae</taxon>
        <taxon>Streptophyta</taxon>
        <taxon>Embryophyta</taxon>
        <taxon>Tracheophyta</taxon>
        <taxon>Spermatophyta</taxon>
        <taxon>Magnoliopsida</taxon>
        <taxon>eudicotyledons</taxon>
        <taxon>Gunneridae</taxon>
        <taxon>Pentapetalae</taxon>
        <taxon>rosids</taxon>
        <taxon>fabids</taxon>
        <taxon>Rosales</taxon>
        <taxon>Moraceae</taxon>
        <taxon>Ficeae</taxon>
        <taxon>Ficus</taxon>
    </lineage>
</organism>
<evidence type="ECO:0000313" key="7">
    <source>
        <dbReference type="EMBL" id="GMN44617.1"/>
    </source>
</evidence>
<dbReference type="Gene3D" id="1.10.10.60">
    <property type="entry name" value="Homeodomain-like"/>
    <property type="match status" value="2"/>
</dbReference>
<feature type="domain" description="HTH myb-type" evidence="6">
    <location>
        <begin position="11"/>
        <end position="67"/>
    </location>
</feature>
<dbReference type="InterPro" id="IPR015495">
    <property type="entry name" value="Myb_TF_plants"/>
</dbReference>
<evidence type="ECO:0000256" key="4">
    <source>
        <dbReference type="ARBA" id="ARBA00023242"/>
    </source>
</evidence>
<gene>
    <name evidence="7" type="ORF">TIFTF001_013823</name>
</gene>
<comment type="subcellular location">
    <subcellularLocation>
        <location evidence="1">Nucleus</location>
    </subcellularLocation>
</comment>
<comment type="caution">
    <text evidence="7">The sequence shown here is derived from an EMBL/GenBank/DDBJ whole genome shotgun (WGS) entry which is preliminary data.</text>
</comment>
<dbReference type="PROSITE" id="PS50090">
    <property type="entry name" value="MYB_LIKE"/>
    <property type="match status" value="2"/>
</dbReference>
<keyword evidence="4" id="KW-0539">Nucleus</keyword>
<keyword evidence="3" id="KW-0238">DNA-binding</keyword>
<evidence type="ECO:0008006" key="9">
    <source>
        <dbReference type="Google" id="ProtNLM"/>
    </source>
</evidence>
<evidence type="ECO:0000259" key="5">
    <source>
        <dbReference type="PROSITE" id="PS50090"/>
    </source>
</evidence>
<dbReference type="Pfam" id="PF00249">
    <property type="entry name" value="Myb_DNA-binding"/>
    <property type="match status" value="2"/>
</dbReference>
<dbReference type="InterPro" id="IPR001005">
    <property type="entry name" value="SANT/Myb"/>
</dbReference>
<feature type="domain" description="HTH myb-type" evidence="6">
    <location>
        <begin position="68"/>
        <end position="118"/>
    </location>
</feature>
<dbReference type="SMART" id="SM00717">
    <property type="entry name" value="SANT"/>
    <property type="match status" value="2"/>
</dbReference>
<accession>A0AA88A502</accession>
<dbReference type="PANTHER" id="PTHR10641">
    <property type="entry name" value="MYB FAMILY TRANSCRIPTION FACTOR"/>
    <property type="match status" value="1"/>
</dbReference>
<keyword evidence="2" id="KW-0677">Repeat</keyword>
<evidence type="ECO:0000313" key="8">
    <source>
        <dbReference type="Proteomes" id="UP001187192"/>
    </source>
</evidence>
<name>A0AA88A502_FICCA</name>
<dbReference type="EMBL" id="BTGU01000018">
    <property type="protein sequence ID" value="GMN44617.1"/>
    <property type="molecule type" value="Genomic_DNA"/>
</dbReference>
<protein>
    <recommendedName>
        <fullName evidence="9">MYB transcription factor</fullName>
    </recommendedName>
</protein>
<proteinExistence type="predicted"/>
<sequence>MGRKRACCDHKDGVRKGAWTPEEDQILARYIQLHGHGSWRSLPHHAGLLRCGKSCRLRWKNYLRPGIKRGPFSRDEESTIVRLHGVLGNRWAAIASHLEGRTDNEIKNYWNTHLKKRFVFVDGNKHQQNQSTTLTNHTINNAKIQSPATRHMIQWESVRLEAEVRLSTGSSLLDSSGDVNSDHFLLLWNSEVGKSFRDSTVLKKSSNVKLGSNSSLQMQVGYTPKANLESSSQCELSDSSVLVSEFLLDFPSGYDSDSLQGKEDGFAISIDRKPDQGCLDEIAKRTKTSDTC</sequence>
<reference evidence="7" key="1">
    <citation type="submission" date="2023-07" db="EMBL/GenBank/DDBJ databases">
        <title>draft genome sequence of fig (Ficus carica).</title>
        <authorList>
            <person name="Takahashi T."/>
            <person name="Nishimura K."/>
        </authorList>
    </citation>
    <scope>NUCLEOTIDE SEQUENCE</scope>
</reference>
<dbReference type="CDD" id="cd00167">
    <property type="entry name" value="SANT"/>
    <property type="match status" value="2"/>
</dbReference>
<evidence type="ECO:0000256" key="3">
    <source>
        <dbReference type="ARBA" id="ARBA00023125"/>
    </source>
</evidence>
<dbReference type="InterPro" id="IPR009057">
    <property type="entry name" value="Homeodomain-like_sf"/>
</dbReference>
<dbReference type="FunFam" id="1.10.10.60:FF:000001">
    <property type="entry name" value="MYB-related transcription factor"/>
    <property type="match status" value="1"/>
</dbReference>
<evidence type="ECO:0000259" key="6">
    <source>
        <dbReference type="PROSITE" id="PS51294"/>
    </source>
</evidence>
<evidence type="ECO:0000256" key="1">
    <source>
        <dbReference type="ARBA" id="ARBA00004123"/>
    </source>
</evidence>
<dbReference type="GO" id="GO:0005634">
    <property type="term" value="C:nucleus"/>
    <property type="evidence" value="ECO:0007669"/>
    <property type="project" value="UniProtKB-SubCell"/>
</dbReference>
<feature type="domain" description="Myb-like" evidence="5">
    <location>
        <begin position="64"/>
        <end position="114"/>
    </location>
</feature>
<dbReference type="PROSITE" id="PS51294">
    <property type="entry name" value="HTH_MYB"/>
    <property type="match status" value="2"/>
</dbReference>
<dbReference type="PANTHER" id="PTHR10641:SF1362">
    <property type="entry name" value="MYB TRANSCRIPTION FACTOR MIXTA-LIKE PROTEIN"/>
    <property type="match status" value="1"/>
</dbReference>
<evidence type="ECO:0000256" key="2">
    <source>
        <dbReference type="ARBA" id="ARBA00022737"/>
    </source>
</evidence>